<name>A0A0D1YFM0_9EURO</name>
<gene>
    <name evidence="1" type="ORF">PV08_06641</name>
</gene>
<reference evidence="1 2" key="1">
    <citation type="submission" date="2015-01" db="EMBL/GenBank/DDBJ databases">
        <title>The Genome Sequence of Exophiala spinifera CBS89968.</title>
        <authorList>
            <consortium name="The Broad Institute Genomics Platform"/>
            <person name="Cuomo C."/>
            <person name="de Hoog S."/>
            <person name="Gorbushina A."/>
            <person name="Stielow B."/>
            <person name="Teixiera M."/>
            <person name="Abouelleil A."/>
            <person name="Chapman S.B."/>
            <person name="Priest M."/>
            <person name="Young S.K."/>
            <person name="Wortman J."/>
            <person name="Nusbaum C."/>
            <person name="Birren B."/>
        </authorList>
    </citation>
    <scope>NUCLEOTIDE SEQUENCE [LARGE SCALE GENOMIC DNA]</scope>
    <source>
        <strain evidence="1 2">CBS 89968</strain>
    </source>
</reference>
<dbReference type="OrthoDB" id="3544869at2759"/>
<keyword evidence="2" id="KW-1185">Reference proteome</keyword>
<protein>
    <submittedName>
        <fullName evidence="1">Uncharacterized protein</fullName>
    </submittedName>
</protein>
<dbReference type="GeneID" id="27333724"/>
<dbReference type="HOGENOM" id="CLU_1496224_0_0_1"/>
<dbReference type="AlphaFoldDB" id="A0A0D1YFM0"/>
<evidence type="ECO:0000313" key="2">
    <source>
        <dbReference type="Proteomes" id="UP000053328"/>
    </source>
</evidence>
<sequence>MGEPVLAQFPPLHCYPSLKLVPLALPQIEYTSPPEFKRTMTNGGLMKEKRKNYHGGHGAVVRDKPPNNKWWARSPSGVFRRPCSDAIVDREAIEQGEKATTILNDMIKEFLDWKKSMKEQGWRWDKASYNFFKIEGNTKIWNRTGYLLNTSFDNGMQTSPCVSLADEETERHSVFGEADD</sequence>
<proteinExistence type="predicted"/>
<dbReference type="RefSeq" id="XP_016234077.1">
    <property type="nucleotide sequence ID" value="XM_016380975.1"/>
</dbReference>
<dbReference type="EMBL" id="KN847496">
    <property type="protein sequence ID" value="KIW13861.1"/>
    <property type="molecule type" value="Genomic_DNA"/>
</dbReference>
<dbReference type="VEuPathDB" id="FungiDB:PV08_06641"/>
<evidence type="ECO:0000313" key="1">
    <source>
        <dbReference type="EMBL" id="KIW13861.1"/>
    </source>
</evidence>
<dbReference type="Proteomes" id="UP000053328">
    <property type="component" value="Unassembled WGS sequence"/>
</dbReference>
<organism evidence="1 2">
    <name type="scientific">Exophiala spinifera</name>
    <dbReference type="NCBI Taxonomy" id="91928"/>
    <lineage>
        <taxon>Eukaryota</taxon>
        <taxon>Fungi</taxon>
        <taxon>Dikarya</taxon>
        <taxon>Ascomycota</taxon>
        <taxon>Pezizomycotina</taxon>
        <taxon>Eurotiomycetes</taxon>
        <taxon>Chaetothyriomycetidae</taxon>
        <taxon>Chaetothyriales</taxon>
        <taxon>Herpotrichiellaceae</taxon>
        <taxon>Exophiala</taxon>
    </lineage>
</organism>
<accession>A0A0D1YFM0</accession>